<sequence length="490" mass="54243">MKPLSLCSALVGLMVAGATATVEAVATRSIASLPATFTPPAVFKHKNLVRIVSLEKNYARETINVQVANVDKHAQSEYFLAFDAVKFPHVGGVEVKDKKDPEAGEFIVTPVEYDAANPVQYYKITFPTALAADAQQTLSITYNILKASKPLPASIAQQDRQFLKYDFSAYVPSAYETAKQKTEIKFSTSKVPDYTKIEGLTQLQNTKLTYGPFENQPAGAAYPASVRYEFNKPVIHIQTLDRDVEVSHWGGNVAFEEHYDLYHRGANLSSLFSRVKWQQQMYMNPETHAVKELTFNLPVGSVDPYYTDVIGNVSTSRFRANHREALLQAKPRYPIFGGWKYPFTVGWNSDTDYFVRSTGGNGYVLNVPLFDGPTQAEGVEYGTVNVQVLLPEGAENVRYYADIPSSSIVKSEVTIVKTYLDTVGRTAVIVKAENLVDDMGSRQLVIAYNYSTAAALRKPLVVFASALSLFFAAFVVTSIDLSFAKTSKKN</sequence>
<organism evidence="11 12">
    <name type="scientific">Thielaviopsis punctulata</name>
    <dbReference type="NCBI Taxonomy" id="72032"/>
    <lineage>
        <taxon>Eukaryota</taxon>
        <taxon>Fungi</taxon>
        <taxon>Dikarya</taxon>
        <taxon>Ascomycota</taxon>
        <taxon>Pezizomycotina</taxon>
        <taxon>Sordariomycetes</taxon>
        <taxon>Hypocreomycetidae</taxon>
        <taxon>Microascales</taxon>
        <taxon>Ceratocystidaceae</taxon>
        <taxon>Thielaviopsis</taxon>
    </lineage>
</organism>
<keyword evidence="5 10" id="KW-0812">Transmembrane</keyword>
<evidence type="ECO:0000256" key="6">
    <source>
        <dbReference type="ARBA" id="ARBA00022729"/>
    </source>
</evidence>
<dbReference type="EMBL" id="LAEV01000051">
    <property type="protein sequence ID" value="KKA31115.1"/>
    <property type="molecule type" value="Genomic_DNA"/>
</dbReference>
<dbReference type="PANTHER" id="PTHR21049:SF0">
    <property type="entry name" value="DOLICHYL-DIPHOSPHOOLIGOSACCHARIDE--PROTEIN GLYCOSYLTRANSFERASE SUBUNIT 1"/>
    <property type="match status" value="1"/>
</dbReference>
<evidence type="ECO:0000256" key="2">
    <source>
        <dbReference type="ARBA" id="ARBA00004115"/>
    </source>
</evidence>
<dbReference type="AlphaFoldDB" id="A0A0F4ZLK6"/>
<evidence type="ECO:0000256" key="8">
    <source>
        <dbReference type="ARBA" id="ARBA00022989"/>
    </source>
</evidence>
<proteinExistence type="inferred from homology"/>
<feature type="transmembrane region" description="Helical" evidence="10">
    <location>
        <begin position="460"/>
        <end position="483"/>
    </location>
</feature>
<comment type="caution">
    <text evidence="11">The sequence shown here is derived from an EMBL/GenBank/DDBJ whole genome shotgun (WGS) entry which is preliminary data.</text>
</comment>
<evidence type="ECO:0000256" key="7">
    <source>
        <dbReference type="ARBA" id="ARBA00022824"/>
    </source>
</evidence>
<gene>
    <name evidence="11" type="ORF">TD95_000569</name>
</gene>
<feature type="chain" id="PRO_5005117064" description="Dolichyl-diphosphooligosaccharide--protein glycosyltransferase subunit 1" evidence="10">
    <location>
        <begin position="21"/>
        <end position="490"/>
    </location>
</feature>
<reference evidence="11 12" key="1">
    <citation type="submission" date="2015-03" db="EMBL/GenBank/DDBJ databases">
        <authorList>
            <person name="Radwan O."/>
            <person name="Al-Naeli F.A."/>
            <person name="Rendon G.A."/>
            <person name="Fields C."/>
        </authorList>
    </citation>
    <scope>NUCLEOTIDE SEQUENCE [LARGE SCALE GENOMIC DNA]</scope>
    <source>
        <strain evidence="11">CR-DP1</strain>
    </source>
</reference>
<dbReference type="OrthoDB" id="310030at2759"/>
<comment type="function">
    <text evidence="1 10">Subunit of the oligosaccharyl transferase (OST) complex that catalyzes the initial transfer of a defined glycan (Glc(3)Man(9)GlcNAc(2) in eukaryotes) from the lipid carrier dolichol-pyrophosphate to an asparagine residue within an Asn-X-Ser/Thr consensus motif in nascent polypeptide chains, the first step in protein N-glycosylation. N-glycosylation occurs cotranslationally and the complex associates with the Sec61 complex at the channel-forming translocon complex that mediates protein translocation across the endoplasmic reticulum (ER). All subunits are required for a maximal enzyme activity.</text>
</comment>
<feature type="signal peptide" evidence="10">
    <location>
        <begin position="1"/>
        <end position="20"/>
    </location>
</feature>
<protein>
    <recommendedName>
        <fullName evidence="10">Dolichyl-diphosphooligosaccharide--protein glycosyltransferase subunit 1</fullName>
    </recommendedName>
</protein>
<keyword evidence="9 10" id="KW-0472">Membrane</keyword>
<comment type="subunit">
    <text evidence="10">Component of the oligosaccharyltransferase (OST) complex.</text>
</comment>
<dbReference type="Pfam" id="PF04597">
    <property type="entry name" value="Ribophorin_I"/>
    <property type="match status" value="1"/>
</dbReference>
<evidence type="ECO:0000256" key="4">
    <source>
        <dbReference type="ARBA" id="ARBA00008905"/>
    </source>
</evidence>
<accession>A0A0F4ZLK6</accession>
<evidence type="ECO:0000313" key="12">
    <source>
        <dbReference type="Proteomes" id="UP000033483"/>
    </source>
</evidence>
<keyword evidence="6 10" id="KW-0732">Signal</keyword>
<dbReference type="UniPathway" id="UPA00378"/>
<evidence type="ECO:0000256" key="3">
    <source>
        <dbReference type="ARBA" id="ARBA00004922"/>
    </source>
</evidence>
<dbReference type="PANTHER" id="PTHR21049">
    <property type="entry name" value="RIBOPHORIN I"/>
    <property type="match status" value="1"/>
</dbReference>
<dbReference type="InterPro" id="IPR007676">
    <property type="entry name" value="Ribophorin_I"/>
</dbReference>
<evidence type="ECO:0000313" key="11">
    <source>
        <dbReference type="EMBL" id="KKA31115.1"/>
    </source>
</evidence>
<evidence type="ECO:0000256" key="10">
    <source>
        <dbReference type="RuleBase" id="RU361143"/>
    </source>
</evidence>
<keyword evidence="12" id="KW-1185">Reference proteome</keyword>
<dbReference type="GO" id="GO:0008250">
    <property type="term" value="C:oligosaccharyltransferase complex"/>
    <property type="evidence" value="ECO:0007669"/>
    <property type="project" value="UniProtKB-UniRule"/>
</dbReference>
<comment type="similarity">
    <text evidence="4 10">Belongs to the OST1 family.</text>
</comment>
<keyword evidence="7 10" id="KW-0256">Endoplasmic reticulum</keyword>
<comment type="pathway">
    <text evidence="3 10">Protein modification; protein glycosylation.</text>
</comment>
<comment type="subcellular location">
    <subcellularLocation>
        <location evidence="2 10">Endoplasmic reticulum membrane</location>
        <topology evidence="2 10">Single-pass type I membrane protein</topology>
    </subcellularLocation>
</comment>
<dbReference type="Proteomes" id="UP000033483">
    <property type="component" value="Unassembled WGS sequence"/>
</dbReference>
<evidence type="ECO:0000256" key="1">
    <source>
        <dbReference type="ARBA" id="ARBA00002791"/>
    </source>
</evidence>
<evidence type="ECO:0000256" key="5">
    <source>
        <dbReference type="ARBA" id="ARBA00022692"/>
    </source>
</evidence>
<name>A0A0F4ZLK6_9PEZI</name>
<evidence type="ECO:0000256" key="9">
    <source>
        <dbReference type="ARBA" id="ARBA00023136"/>
    </source>
</evidence>
<keyword evidence="8 10" id="KW-1133">Transmembrane helix</keyword>
<dbReference type="GO" id="GO:0018279">
    <property type="term" value="P:protein N-linked glycosylation via asparagine"/>
    <property type="evidence" value="ECO:0007669"/>
    <property type="project" value="TreeGrafter"/>
</dbReference>